<dbReference type="Pfam" id="PF03715">
    <property type="entry name" value="Noc2"/>
    <property type="match status" value="1"/>
</dbReference>
<comment type="subcellular location">
    <subcellularLocation>
        <location evidence="1">Nucleus</location>
    </subcellularLocation>
</comment>
<dbReference type="GO" id="GO:0030691">
    <property type="term" value="C:Noc2p-Noc3p complex"/>
    <property type="evidence" value="ECO:0007669"/>
    <property type="project" value="TreeGrafter"/>
</dbReference>
<dbReference type="Proteomes" id="UP000054279">
    <property type="component" value="Unassembled WGS sequence"/>
</dbReference>
<keyword evidence="5" id="KW-1185">Reference proteome</keyword>
<dbReference type="PANTHER" id="PTHR12687">
    <property type="entry name" value="NUCLEOLAR COMPLEX 2 AND RAD4-RELATED"/>
    <property type="match status" value="1"/>
</dbReference>
<reference evidence="4 5" key="1">
    <citation type="submission" date="2014-06" db="EMBL/GenBank/DDBJ databases">
        <title>Evolutionary Origins and Diversification of the Mycorrhizal Mutualists.</title>
        <authorList>
            <consortium name="DOE Joint Genome Institute"/>
            <consortium name="Mycorrhizal Genomics Consortium"/>
            <person name="Kohler A."/>
            <person name="Kuo A."/>
            <person name="Nagy L.G."/>
            <person name="Floudas D."/>
            <person name="Copeland A."/>
            <person name="Barry K.W."/>
            <person name="Cichocki N."/>
            <person name="Veneault-Fourrey C."/>
            <person name="LaButti K."/>
            <person name="Lindquist E.A."/>
            <person name="Lipzen A."/>
            <person name="Lundell T."/>
            <person name="Morin E."/>
            <person name="Murat C."/>
            <person name="Riley R."/>
            <person name="Ohm R."/>
            <person name="Sun H."/>
            <person name="Tunlid A."/>
            <person name="Henrissat B."/>
            <person name="Grigoriev I.V."/>
            <person name="Hibbett D.S."/>
            <person name="Martin F."/>
        </authorList>
    </citation>
    <scope>NUCLEOTIDE SEQUENCE [LARGE SCALE GENOMIC DNA]</scope>
    <source>
        <strain evidence="4 5">SS14</strain>
    </source>
</reference>
<sequence length="192" mass="21395">RHTNTYIPLGPQLLPILSYTLAPSTSSKSASLRALPFDTTIRAPAPYLRTRIYAECLAEEAVFVLAEWMGTPNVQGSIAFPEISVPIVLGMRKALKVAREGGGKGGAGKQVAEVKNLVERIEEGVKWVEEKRRNVSFGPAQLDEVKRWEEKLSAKVGDSPVGKYLKIVRKARERRRKLLEKAREGEDEILEE</sequence>
<dbReference type="GO" id="GO:0030690">
    <property type="term" value="C:Noc1p-Noc2p complex"/>
    <property type="evidence" value="ECO:0007669"/>
    <property type="project" value="TreeGrafter"/>
</dbReference>
<proteinExistence type="inferred from homology"/>
<evidence type="ECO:0000256" key="3">
    <source>
        <dbReference type="ARBA" id="ARBA00023242"/>
    </source>
</evidence>
<name>A0A0C9VFW7_SPHS4</name>
<dbReference type="EMBL" id="KN837178">
    <property type="protein sequence ID" value="KIJ36485.1"/>
    <property type="molecule type" value="Genomic_DNA"/>
</dbReference>
<dbReference type="GO" id="GO:0005730">
    <property type="term" value="C:nucleolus"/>
    <property type="evidence" value="ECO:0007669"/>
    <property type="project" value="TreeGrafter"/>
</dbReference>
<dbReference type="InterPro" id="IPR005343">
    <property type="entry name" value="Noc2"/>
</dbReference>
<evidence type="ECO:0000256" key="1">
    <source>
        <dbReference type="ARBA" id="ARBA00004123"/>
    </source>
</evidence>
<dbReference type="HOGENOM" id="CLU_1289219_0_0_1"/>
<keyword evidence="3" id="KW-0539">Nucleus</keyword>
<dbReference type="PANTHER" id="PTHR12687:SF4">
    <property type="entry name" value="NUCLEOLAR COMPLEX PROTEIN 2 HOMOLOG"/>
    <property type="match status" value="1"/>
</dbReference>
<evidence type="ECO:0000313" key="4">
    <source>
        <dbReference type="EMBL" id="KIJ36485.1"/>
    </source>
</evidence>
<organism evidence="4 5">
    <name type="scientific">Sphaerobolus stellatus (strain SS14)</name>
    <dbReference type="NCBI Taxonomy" id="990650"/>
    <lineage>
        <taxon>Eukaryota</taxon>
        <taxon>Fungi</taxon>
        <taxon>Dikarya</taxon>
        <taxon>Basidiomycota</taxon>
        <taxon>Agaricomycotina</taxon>
        <taxon>Agaricomycetes</taxon>
        <taxon>Phallomycetidae</taxon>
        <taxon>Geastrales</taxon>
        <taxon>Sphaerobolaceae</taxon>
        <taxon>Sphaerobolus</taxon>
    </lineage>
</organism>
<dbReference type="OrthoDB" id="10266662at2759"/>
<accession>A0A0C9VFW7</accession>
<protein>
    <submittedName>
        <fullName evidence="4">Uncharacterized protein</fullName>
    </submittedName>
</protein>
<evidence type="ECO:0000256" key="2">
    <source>
        <dbReference type="ARBA" id="ARBA00005907"/>
    </source>
</evidence>
<dbReference type="AlphaFoldDB" id="A0A0C9VFW7"/>
<dbReference type="GO" id="GO:0005654">
    <property type="term" value="C:nucleoplasm"/>
    <property type="evidence" value="ECO:0007669"/>
    <property type="project" value="TreeGrafter"/>
</dbReference>
<comment type="similarity">
    <text evidence="2">Belongs to the NOC2 family.</text>
</comment>
<gene>
    <name evidence="4" type="ORF">M422DRAFT_179363</name>
</gene>
<dbReference type="GO" id="GO:0042273">
    <property type="term" value="P:ribosomal large subunit biogenesis"/>
    <property type="evidence" value="ECO:0007669"/>
    <property type="project" value="TreeGrafter"/>
</dbReference>
<feature type="non-terminal residue" evidence="4">
    <location>
        <position position="1"/>
    </location>
</feature>
<evidence type="ECO:0000313" key="5">
    <source>
        <dbReference type="Proteomes" id="UP000054279"/>
    </source>
</evidence>